<evidence type="ECO:0000256" key="2">
    <source>
        <dbReference type="ARBA" id="ARBA00022490"/>
    </source>
</evidence>
<dbReference type="InterPro" id="IPR020472">
    <property type="entry name" value="WD40_PAC1"/>
</dbReference>
<dbReference type="InterPro" id="IPR001680">
    <property type="entry name" value="WD40_rpt"/>
</dbReference>
<keyword evidence="4" id="KW-0677">Repeat</keyword>
<dbReference type="AlphaFoldDB" id="T2M745"/>
<dbReference type="GO" id="GO:0034709">
    <property type="term" value="C:methylosome"/>
    <property type="evidence" value="ECO:0007669"/>
    <property type="project" value="TreeGrafter"/>
</dbReference>
<proteinExistence type="evidence at transcript level"/>
<dbReference type="PROSITE" id="PS00678">
    <property type="entry name" value="WD_REPEATS_1"/>
    <property type="match status" value="1"/>
</dbReference>
<dbReference type="PANTHER" id="PTHR46853:SF1">
    <property type="entry name" value="METHYLOSOME PROTEIN 50"/>
    <property type="match status" value="1"/>
</dbReference>
<keyword evidence="2" id="KW-0963">Cytoplasm</keyword>
<keyword evidence="3 5" id="KW-0853">WD repeat</keyword>
<evidence type="ECO:0000256" key="3">
    <source>
        <dbReference type="ARBA" id="ARBA00022574"/>
    </source>
</evidence>
<comment type="subcellular location">
    <subcellularLocation>
        <location evidence="1">Cytoplasm</location>
    </subcellularLocation>
</comment>
<dbReference type="InterPro" id="IPR036322">
    <property type="entry name" value="WD40_repeat_dom_sf"/>
</dbReference>
<dbReference type="SMART" id="SM00320">
    <property type="entry name" value="WD40"/>
    <property type="match status" value="5"/>
</dbReference>
<evidence type="ECO:0000256" key="1">
    <source>
        <dbReference type="ARBA" id="ARBA00004496"/>
    </source>
</evidence>
<organism evidence="6">
    <name type="scientific">Hydra vulgaris</name>
    <name type="common">Hydra</name>
    <name type="synonym">Hydra attenuata</name>
    <dbReference type="NCBI Taxonomy" id="6087"/>
    <lineage>
        <taxon>Eukaryota</taxon>
        <taxon>Metazoa</taxon>
        <taxon>Cnidaria</taxon>
        <taxon>Hydrozoa</taxon>
        <taxon>Hydroidolina</taxon>
        <taxon>Anthoathecata</taxon>
        <taxon>Aplanulata</taxon>
        <taxon>Hydridae</taxon>
        <taxon>Hydra</taxon>
    </lineage>
</organism>
<dbReference type="OMA" id="QMGCNAS"/>
<dbReference type="InterPro" id="IPR052139">
    <property type="entry name" value="Methylosome_Comp_WDR77"/>
</dbReference>
<dbReference type="PROSITE" id="PS50294">
    <property type="entry name" value="WD_REPEATS_REGION"/>
    <property type="match status" value="1"/>
</dbReference>
<dbReference type="InterPro" id="IPR015943">
    <property type="entry name" value="WD40/YVTN_repeat-like_dom_sf"/>
</dbReference>
<dbReference type="Pfam" id="PF00400">
    <property type="entry name" value="WD40"/>
    <property type="match status" value="4"/>
</dbReference>
<dbReference type="PANTHER" id="PTHR46853">
    <property type="entry name" value="METHYLOSOME PROTEIN 50"/>
    <property type="match status" value="1"/>
</dbReference>
<evidence type="ECO:0000256" key="5">
    <source>
        <dbReference type="PROSITE-ProRule" id="PRU00221"/>
    </source>
</evidence>
<dbReference type="SUPFAM" id="SSF50978">
    <property type="entry name" value="WD40 repeat-like"/>
    <property type="match status" value="1"/>
</dbReference>
<evidence type="ECO:0000256" key="4">
    <source>
        <dbReference type="ARBA" id="ARBA00022737"/>
    </source>
</evidence>
<feature type="repeat" description="WD" evidence="5">
    <location>
        <begin position="105"/>
        <end position="146"/>
    </location>
</feature>
<name>T2M745_HYDVU</name>
<gene>
    <name evidence="6" type="primary">WDR77</name>
</gene>
<dbReference type="GeneID" id="100213597"/>
<evidence type="ECO:0000313" key="6">
    <source>
        <dbReference type="EMBL" id="CDG67750.1"/>
    </source>
</evidence>
<dbReference type="OrthoDB" id="10260946at2759"/>
<protein>
    <submittedName>
        <fullName evidence="6">Methylosome protein 50</fullName>
    </submittedName>
</protein>
<dbReference type="Gene3D" id="2.130.10.10">
    <property type="entry name" value="YVTN repeat-like/Quinoprotein amine dehydrogenase"/>
    <property type="match status" value="1"/>
</dbReference>
<dbReference type="KEGG" id="hmg:100213597"/>
<dbReference type="PRINTS" id="PR00320">
    <property type="entry name" value="GPROTEINBRPT"/>
</dbReference>
<dbReference type="InterPro" id="IPR019775">
    <property type="entry name" value="WD40_repeat_CS"/>
</dbReference>
<dbReference type="PROSITE" id="PS50082">
    <property type="entry name" value="WD_REPEATS_2"/>
    <property type="match status" value="1"/>
</dbReference>
<accession>T2M745</accession>
<reference evidence="6" key="1">
    <citation type="journal article" date="2013" name="Genome Biol. Evol.">
        <title>Punctuated emergences of genetic and phenotypic innovations in eumetazoan, bilaterian, euteleostome, and hominidae ancestors.</title>
        <authorList>
            <person name="Wenger Y."/>
            <person name="Galliot B."/>
        </authorList>
    </citation>
    <scope>NUCLEOTIDE SEQUENCE</scope>
    <source>
        <tissue evidence="6">Whole animals</tissue>
    </source>
</reference>
<dbReference type="EMBL" id="HAAD01001518">
    <property type="protein sequence ID" value="CDG67750.1"/>
    <property type="molecule type" value="mRNA"/>
</dbReference>
<sequence length="308" mass="34317">MDLHEKTGVAAIPKFLDGISINKNDQLALVASNLTGKLWDGVVAVFNNVKFAPHIPHIDHGSLNESGCTSVKWIDLNNIVTSTDDGTVEVWKVNDTPNLEVSIIFAEHNDVCSSVSVLNQTKQLVSGSWDGSIKIWNLENEQALHTILYHTDKVLDVAWDTNSVNVFASASEDGTVQIHDSRSEGKPDCLWFYDPIYHPTCLTWKNSNCVIAGFSNGDINLLDLRYSCSSPLKNFTAHKKTVNKLVYVDNLIISASDDFSVKMYDDSKCVYENVRHSDYVKGLAYQESSKSIWSCGWDGVLFEHKVLL</sequence>